<feature type="signal peptide" evidence="1">
    <location>
        <begin position="1"/>
        <end position="18"/>
    </location>
</feature>
<gene>
    <name evidence="3" type="ORF">Q9L58_001957</name>
</gene>
<evidence type="ECO:0000259" key="2">
    <source>
        <dbReference type="Pfam" id="PF09792"/>
    </source>
</evidence>
<dbReference type="Proteomes" id="UP001447188">
    <property type="component" value="Unassembled WGS sequence"/>
</dbReference>
<evidence type="ECO:0000256" key="1">
    <source>
        <dbReference type="SAM" id="SignalP"/>
    </source>
</evidence>
<feature type="chain" id="PRO_5046263195" description="Ubiquitin 3 binding protein But2 C-terminal domain-containing protein" evidence="1">
    <location>
        <begin position="19"/>
        <end position="184"/>
    </location>
</feature>
<dbReference type="InterPro" id="IPR018620">
    <property type="entry name" value="Ubiquitin3-bd_protein_But2_C"/>
</dbReference>
<sequence length="184" mass="19490">MRTSFLTSIVALFGLALSSPVDTALAARAAPSFYPTLVINISSPDRGSVSGDVYVHRSTAGGIQYQTNSLIAFPIPSGYSGKTCSFSFNGGWPISGTPNSKRVQLFSVGGPITATNTYTKRPYRNVWYGSFRVSDDGATATWDGPTPTFPCPAAATTLGFEVVPEGDFDEVEWGMDDGLAIVVL</sequence>
<accession>A0ABR3GT42</accession>
<keyword evidence="1" id="KW-0732">Signal</keyword>
<organism evidence="3 4">
    <name type="scientific">Discina gigas</name>
    <dbReference type="NCBI Taxonomy" id="1032678"/>
    <lineage>
        <taxon>Eukaryota</taxon>
        <taxon>Fungi</taxon>
        <taxon>Dikarya</taxon>
        <taxon>Ascomycota</taxon>
        <taxon>Pezizomycotina</taxon>
        <taxon>Pezizomycetes</taxon>
        <taxon>Pezizales</taxon>
        <taxon>Discinaceae</taxon>
        <taxon>Discina</taxon>
    </lineage>
</organism>
<dbReference type="EMBL" id="JBBBZM010000015">
    <property type="protein sequence ID" value="KAL0639075.1"/>
    <property type="molecule type" value="Genomic_DNA"/>
</dbReference>
<evidence type="ECO:0000313" key="4">
    <source>
        <dbReference type="Proteomes" id="UP001447188"/>
    </source>
</evidence>
<reference evidence="3 4" key="1">
    <citation type="submission" date="2024-02" db="EMBL/GenBank/DDBJ databases">
        <title>Discinaceae phylogenomics.</title>
        <authorList>
            <person name="Dirks A.C."/>
            <person name="James T.Y."/>
        </authorList>
    </citation>
    <scope>NUCLEOTIDE SEQUENCE [LARGE SCALE GENOMIC DNA]</scope>
    <source>
        <strain evidence="3 4">ACD0624</strain>
    </source>
</reference>
<dbReference type="Pfam" id="PF09792">
    <property type="entry name" value="But2"/>
    <property type="match status" value="1"/>
</dbReference>
<proteinExistence type="predicted"/>
<keyword evidence="4" id="KW-1185">Reference proteome</keyword>
<name>A0ABR3GT42_9PEZI</name>
<evidence type="ECO:0000313" key="3">
    <source>
        <dbReference type="EMBL" id="KAL0639075.1"/>
    </source>
</evidence>
<comment type="caution">
    <text evidence="3">The sequence shown here is derived from an EMBL/GenBank/DDBJ whole genome shotgun (WGS) entry which is preliminary data.</text>
</comment>
<feature type="domain" description="Ubiquitin 3 binding protein But2 C-terminal" evidence="2">
    <location>
        <begin position="34"/>
        <end position="167"/>
    </location>
</feature>
<protein>
    <recommendedName>
        <fullName evidence="2">Ubiquitin 3 binding protein But2 C-terminal domain-containing protein</fullName>
    </recommendedName>
</protein>